<dbReference type="Proteomes" id="UP000606172">
    <property type="component" value="Unassembled WGS sequence"/>
</dbReference>
<dbReference type="PANTHER" id="PTHR48106">
    <property type="entry name" value="QUINONE OXIDOREDUCTASE PIG3-RELATED"/>
    <property type="match status" value="1"/>
</dbReference>
<dbReference type="GO" id="GO:0035925">
    <property type="term" value="F:mRNA 3'-UTR AU-rich region binding"/>
    <property type="evidence" value="ECO:0007669"/>
    <property type="project" value="TreeGrafter"/>
</dbReference>
<dbReference type="Pfam" id="PF00107">
    <property type="entry name" value="ADH_zinc_N"/>
    <property type="match status" value="1"/>
</dbReference>
<dbReference type="Gene3D" id="3.40.50.720">
    <property type="entry name" value="NAD(P)-binding Rossmann-like Domain"/>
    <property type="match status" value="1"/>
</dbReference>
<dbReference type="Gene3D" id="3.90.180.10">
    <property type="entry name" value="Medium-chain alcohol dehydrogenases, catalytic domain"/>
    <property type="match status" value="1"/>
</dbReference>
<dbReference type="SMART" id="SM00829">
    <property type="entry name" value="PKS_ER"/>
    <property type="match status" value="1"/>
</dbReference>
<dbReference type="PANTHER" id="PTHR48106:SF13">
    <property type="entry name" value="QUINONE OXIDOREDUCTASE-RELATED"/>
    <property type="match status" value="1"/>
</dbReference>
<dbReference type="InterPro" id="IPR013149">
    <property type="entry name" value="ADH-like_C"/>
</dbReference>
<sequence length="326" mass="33272">MRAIRLHAFGPAENLLYEEIADPAPRRGQVRIRVEASGVHLIDVHLREGNAGGPLPVPDLPMTPGREVAGVVDAVGQGVDETLRGRRVVAHLGAASGGYAEQAIAAATSLHVIPDHLDAATAVAMIGTGRTAVAVLDIAAVTPADVVLVTAAAGGLGALLVQAAKAAGATVAGVAGGADKAERVLRLGADVAADYLAADWPGRITEALDGRGITVVLDSVGGGAGRTAMEQLDVGGRLILFGYSSGRLTDVTSADLAERGLTATWALRPTLLRRPGAMRELETRALAKAATGELTPLTTRFPLEKAAEAHRALIGRATVGKVVLVP</sequence>
<dbReference type="InterPro" id="IPR020843">
    <property type="entry name" value="ER"/>
</dbReference>
<gene>
    <name evidence="4" type="ORF">Ssi02_03460</name>
</gene>
<dbReference type="SUPFAM" id="SSF51735">
    <property type="entry name" value="NAD(P)-binding Rossmann-fold domains"/>
    <property type="match status" value="1"/>
</dbReference>
<dbReference type="GO" id="GO:0003960">
    <property type="term" value="F:quinone reductase (NADPH) activity"/>
    <property type="evidence" value="ECO:0007669"/>
    <property type="project" value="TreeGrafter"/>
</dbReference>
<dbReference type="SUPFAM" id="SSF50129">
    <property type="entry name" value="GroES-like"/>
    <property type="match status" value="1"/>
</dbReference>
<reference evidence="4" key="1">
    <citation type="submission" date="2021-01" db="EMBL/GenBank/DDBJ databases">
        <title>Whole genome shotgun sequence of Sinosporangium siamense NBRC 109515.</title>
        <authorList>
            <person name="Komaki H."/>
            <person name="Tamura T."/>
        </authorList>
    </citation>
    <scope>NUCLEOTIDE SEQUENCE</scope>
    <source>
        <strain evidence="4">NBRC 109515</strain>
    </source>
</reference>
<comment type="caution">
    <text evidence="4">The sequence shown here is derived from an EMBL/GenBank/DDBJ whole genome shotgun (WGS) entry which is preliminary data.</text>
</comment>
<dbReference type="InterPro" id="IPR013154">
    <property type="entry name" value="ADH-like_N"/>
</dbReference>
<feature type="domain" description="Enoyl reductase (ER)" evidence="3">
    <location>
        <begin position="10"/>
        <end position="324"/>
    </location>
</feature>
<dbReference type="InterPro" id="IPR011032">
    <property type="entry name" value="GroES-like_sf"/>
</dbReference>
<dbReference type="Pfam" id="PF08240">
    <property type="entry name" value="ADH_N"/>
    <property type="match status" value="1"/>
</dbReference>
<evidence type="ECO:0000313" key="5">
    <source>
        <dbReference type="Proteomes" id="UP000606172"/>
    </source>
</evidence>
<dbReference type="EMBL" id="BOOW01000004">
    <property type="protein sequence ID" value="GII90115.1"/>
    <property type="molecule type" value="Genomic_DNA"/>
</dbReference>
<evidence type="ECO:0000313" key="4">
    <source>
        <dbReference type="EMBL" id="GII90115.1"/>
    </source>
</evidence>
<name>A0A919R9Y6_9ACTN</name>
<dbReference type="GO" id="GO:0070402">
    <property type="term" value="F:NADPH binding"/>
    <property type="evidence" value="ECO:0007669"/>
    <property type="project" value="TreeGrafter"/>
</dbReference>
<dbReference type="GO" id="GO:0005829">
    <property type="term" value="C:cytosol"/>
    <property type="evidence" value="ECO:0007669"/>
    <property type="project" value="TreeGrafter"/>
</dbReference>
<keyword evidence="1" id="KW-0521">NADP</keyword>
<keyword evidence="2" id="KW-0560">Oxidoreductase</keyword>
<proteinExistence type="predicted"/>
<organism evidence="4 5">
    <name type="scientific">Sinosporangium siamense</name>
    <dbReference type="NCBI Taxonomy" id="1367973"/>
    <lineage>
        <taxon>Bacteria</taxon>
        <taxon>Bacillati</taxon>
        <taxon>Actinomycetota</taxon>
        <taxon>Actinomycetes</taxon>
        <taxon>Streptosporangiales</taxon>
        <taxon>Streptosporangiaceae</taxon>
        <taxon>Sinosporangium</taxon>
    </lineage>
</organism>
<evidence type="ECO:0000256" key="1">
    <source>
        <dbReference type="ARBA" id="ARBA00022857"/>
    </source>
</evidence>
<accession>A0A919R9Y6</accession>
<dbReference type="InterPro" id="IPR036291">
    <property type="entry name" value="NAD(P)-bd_dom_sf"/>
</dbReference>
<keyword evidence="5" id="KW-1185">Reference proteome</keyword>
<dbReference type="AlphaFoldDB" id="A0A919R9Y6"/>
<evidence type="ECO:0000256" key="2">
    <source>
        <dbReference type="ARBA" id="ARBA00023002"/>
    </source>
</evidence>
<protein>
    <submittedName>
        <fullName evidence="4">Oxidoreductase</fullName>
    </submittedName>
</protein>
<evidence type="ECO:0000259" key="3">
    <source>
        <dbReference type="SMART" id="SM00829"/>
    </source>
</evidence>